<evidence type="ECO:0000313" key="1">
    <source>
        <dbReference type="EMBL" id="GBM77608.1"/>
    </source>
</evidence>
<reference evidence="1 5" key="1">
    <citation type="journal article" date="2019" name="Sci. Rep.">
        <title>Orb-weaving spider Araneus ventricosus genome elucidates the spidroin gene catalogue.</title>
        <authorList>
            <person name="Kono N."/>
            <person name="Nakamura H."/>
            <person name="Ohtoshi R."/>
            <person name="Moran D.A.P."/>
            <person name="Shinohara A."/>
            <person name="Yoshida Y."/>
            <person name="Fujiwara M."/>
            <person name="Mori M."/>
            <person name="Tomita M."/>
            <person name="Arakawa K."/>
        </authorList>
    </citation>
    <scope>NUCLEOTIDE SEQUENCE [LARGE SCALE GENOMIC DNA]</scope>
</reference>
<proteinExistence type="predicted"/>
<dbReference type="EMBL" id="BGPR01187951">
    <property type="protein sequence ID" value="GBM82841.1"/>
    <property type="molecule type" value="Genomic_DNA"/>
</dbReference>
<organism evidence="1 5">
    <name type="scientific">Araneus ventricosus</name>
    <name type="common">Orbweaver spider</name>
    <name type="synonym">Epeira ventricosa</name>
    <dbReference type="NCBI Taxonomy" id="182803"/>
    <lineage>
        <taxon>Eukaryota</taxon>
        <taxon>Metazoa</taxon>
        <taxon>Ecdysozoa</taxon>
        <taxon>Arthropoda</taxon>
        <taxon>Chelicerata</taxon>
        <taxon>Arachnida</taxon>
        <taxon>Araneae</taxon>
        <taxon>Araneomorphae</taxon>
        <taxon>Entelegynae</taxon>
        <taxon>Araneoidea</taxon>
        <taxon>Araneidae</taxon>
        <taxon>Araneus</taxon>
    </lineage>
</organism>
<dbReference type="EMBL" id="BGPR01186165">
    <property type="protein sequence ID" value="GBM77661.1"/>
    <property type="molecule type" value="Genomic_DNA"/>
</dbReference>
<evidence type="ECO:0000313" key="2">
    <source>
        <dbReference type="EMBL" id="GBM77656.1"/>
    </source>
</evidence>
<gene>
    <name evidence="2" type="ORF">AVEN_132054_1</name>
    <name evidence="4" type="ORF">AVEN_135214_1</name>
    <name evidence="3" type="ORF">AVEN_150733_1</name>
    <name evidence="1" type="ORF">AVEN_258729_1</name>
</gene>
<protein>
    <submittedName>
        <fullName evidence="1">Uncharacterized protein</fullName>
    </submittedName>
</protein>
<keyword evidence="5" id="KW-1185">Reference proteome</keyword>
<accession>A0A4Y2IIS6</accession>
<dbReference type="Proteomes" id="UP000499080">
    <property type="component" value="Unassembled WGS sequence"/>
</dbReference>
<evidence type="ECO:0000313" key="3">
    <source>
        <dbReference type="EMBL" id="GBM77661.1"/>
    </source>
</evidence>
<evidence type="ECO:0000313" key="5">
    <source>
        <dbReference type="Proteomes" id="UP000499080"/>
    </source>
</evidence>
<name>A0A4Y2IIS6_ARAVE</name>
<dbReference type="AlphaFoldDB" id="A0A4Y2IIS6"/>
<sequence length="123" mass="14359">MTIINSWSWYKRDAYCSGILQKNQMDLLDFTFKVSYLSFSNQCPAPPKCGYPSGNNPAVTPPKKKLNPSVRPYIDGRFDGINHMIERSSKQERFKLWNIALSKLHLFLRNVEHIYVFMLNEIV</sequence>
<dbReference type="EMBL" id="BGPR01186164">
    <property type="protein sequence ID" value="GBM77656.1"/>
    <property type="molecule type" value="Genomic_DNA"/>
</dbReference>
<dbReference type="EMBL" id="BGPR01186148">
    <property type="protein sequence ID" value="GBM77608.1"/>
    <property type="molecule type" value="Genomic_DNA"/>
</dbReference>
<comment type="caution">
    <text evidence="1">The sequence shown here is derived from an EMBL/GenBank/DDBJ whole genome shotgun (WGS) entry which is preliminary data.</text>
</comment>
<evidence type="ECO:0000313" key="4">
    <source>
        <dbReference type="EMBL" id="GBM82841.1"/>
    </source>
</evidence>